<feature type="region of interest" description="Disordered" evidence="8">
    <location>
        <begin position="31"/>
        <end position="59"/>
    </location>
</feature>
<dbReference type="Proteomes" id="UP000774326">
    <property type="component" value="Unassembled WGS sequence"/>
</dbReference>
<dbReference type="PANTHER" id="PTHR31686:SF1">
    <property type="entry name" value="SULFITE EFFLUX PUMP SSU1"/>
    <property type="match status" value="1"/>
</dbReference>
<evidence type="ECO:0000313" key="10">
    <source>
        <dbReference type="EMBL" id="KAH3688916.1"/>
    </source>
</evidence>
<dbReference type="InterPro" id="IPR004695">
    <property type="entry name" value="SLAC1/Mae1/Ssu1/TehA"/>
</dbReference>
<feature type="transmembrane region" description="Helical" evidence="9">
    <location>
        <begin position="341"/>
        <end position="365"/>
    </location>
</feature>
<feature type="transmembrane region" description="Helical" evidence="9">
    <location>
        <begin position="249"/>
        <end position="273"/>
    </location>
</feature>
<feature type="transmembrane region" description="Helical" evidence="9">
    <location>
        <begin position="181"/>
        <end position="205"/>
    </location>
</feature>
<dbReference type="PANTHER" id="PTHR31686">
    <property type="match status" value="1"/>
</dbReference>
<evidence type="ECO:0000256" key="4">
    <source>
        <dbReference type="ARBA" id="ARBA00022475"/>
    </source>
</evidence>
<comment type="similarity">
    <text evidence="2">Belongs to the tellurite-resistance/dicarboxylate transporter (TDT) family.</text>
</comment>
<dbReference type="GO" id="GO:0005886">
    <property type="term" value="C:plasma membrane"/>
    <property type="evidence" value="ECO:0007669"/>
    <property type="project" value="UniProtKB-SubCell"/>
</dbReference>
<evidence type="ECO:0000256" key="6">
    <source>
        <dbReference type="ARBA" id="ARBA00022989"/>
    </source>
</evidence>
<keyword evidence="11" id="KW-1185">Reference proteome</keyword>
<feature type="transmembrane region" description="Helical" evidence="9">
    <location>
        <begin position="78"/>
        <end position="97"/>
    </location>
</feature>
<dbReference type="InterPro" id="IPR038665">
    <property type="entry name" value="Voltage-dep_anion_channel_sf"/>
</dbReference>
<accession>A0A9P8QEL9</accession>
<sequence length="435" mass="48634">MSKESEVDTLTSMSSTLDQYELQSIAVPRTATSVQPQPQTQTQTHQQHPYTSTTSNSSPSIATQISNRIGNLITNFELKWFIITMGLGITSSIFYSFPYPHRALQIIGLVVFGFDSFVLLALLMLFTAHLLQHSKPGERRERGAKIMYDLDKNVFLGAFSMGICSWCSMLFKITGDRCVTFIWVLFWINTVLSLFTAFGVVVCILHKSKLNSHEITPTLLLPIVTIMVVSSFGQVIYPSLDSHRLKFTTVVFCFLLWALAVTLSFVITTVYFYRLIVHKLPSKEAIFTNFISLGFLGQGAYSVQLFGENYQNYLLLVNADVSPVPQAVVIEGLIFRNLGLLAGLFLQAFGFYLTAFAVAAVLTHYPLSVNFGWWAITFPCGTMSLGALQSYKLTGWEFERIISVIYAVILFAAVLVNSVVPCWRYVRAVVNTGLL</sequence>
<dbReference type="EMBL" id="JAEUBG010000056">
    <property type="protein sequence ID" value="KAH3688916.1"/>
    <property type="molecule type" value="Genomic_DNA"/>
</dbReference>
<evidence type="ECO:0000256" key="5">
    <source>
        <dbReference type="ARBA" id="ARBA00022692"/>
    </source>
</evidence>
<evidence type="ECO:0000256" key="9">
    <source>
        <dbReference type="SAM" id="Phobius"/>
    </source>
</evidence>
<feature type="transmembrane region" description="Helical" evidence="9">
    <location>
        <begin position="371"/>
        <end position="391"/>
    </location>
</feature>
<evidence type="ECO:0000313" key="11">
    <source>
        <dbReference type="Proteomes" id="UP000774326"/>
    </source>
</evidence>
<comment type="subcellular location">
    <subcellularLocation>
        <location evidence="1">Cell membrane</location>
        <topology evidence="1">Multi-pass membrane protein</topology>
    </subcellularLocation>
</comment>
<reference evidence="10" key="2">
    <citation type="submission" date="2021-01" db="EMBL/GenBank/DDBJ databases">
        <authorList>
            <person name="Schikora-Tamarit M.A."/>
        </authorList>
    </citation>
    <scope>NUCLEOTIDE SEQUENCE</scope>
    <source>
        <strain evidence="10">CBS2887</strain>
    </source>
</reference>
<keyword evidence="3" id="KW-0813">Transport</keyword>
<evidence type="ECO:0008006" key="12">
    <source>
        <dbReference type="Google" id="ProtNLM"/>
    </source>
</evidence>
<evidence type="ECO:0000256" key="8">
    <source>
        <dbReference type="SAM" id="MobiDB-lite"/>
    </source>
</evidence>
<keyword evidence="7 9" id="KW-0472">Membrane</keyword>
<feature type="transmembrane region" description="Helical" evidence="9">
    <location>
        <begin position="403"/>
        <end position="426"/>
    </location>
</feature>
<proteinExistence type="inferred from homology"/>
<organism evidence="10 11">
    <name type="scientific">Wickerhamomyces pijperi</name>
    <name type="common">Yeast</name>
    <name type="synonym">Pichia pijperi</name>
    <dbReference type="NCBI Taxonomy" id="599730"/>
    <lineage>
        <taxon>Eukaryota</taxon>
        <taxon>Fungi</taxon>
        <taxon>Dikarya</taxon>
        <taxon>Ascomycota</taxon>
        <taxon>Saccharomycotina</taxon>
        <taxon>Saccharomycetes</taxon>
        <taxon>Phaffomycetales</taxon>
        <taxon>Wickerhamomycetaceae</taxon>
        <taxon>Wickerhamomyces</taxon>
    </lineage>
</organism>
<dbReference type="Pfam" id="PF03595">
    <property type="entry name" value="SLAC1"/>
    <property type="match status" value="1"/>
</dbReference>
<dbReference type="InterPro" id="IPR051629">
    <property type="entry name" value="Sulfite_efflux_TDT"/>
</dbReference>
<comment type="caution">
    <text evidence="10">The sequence shown here is derived from an EMBL/GenBank/DDBJ whole genome shotgun (WGS) entry which is preliminary data.</text>
</comment>
<name>A0A9P8QEL9_WICPI</name>
<evidence type="ECO:0000256" key="2">
    <source>
        <dbReference type="ARBA" id="ARBA00008566"/>
    </source>
</evidence>
<dbReference type="Gene3D" id="1.50.10.150">
    <property type="entry name" value="Voltage-dependent anion channel"/>
    <property type="match status" value="1"/>
</dbReference>
<reference evidence="10" key="1">
    <citation type="journal article" date="2021" name="Open Biol.">
        <title>Shared evolutionary footprints suggest mitochondrial oxidative damage underlies multiple complex I losses in fungi.</title>
        <authorList>
            <person name="Schikora-Tamarit M.A."/>
            <person name="Marcet-Houben M."/>
            <person name="Nosek J."/>
            <person name="Gabaldon T."/>
        </authorList>
    </citation>
    <scope>NUCLEOTIDE SEQUENCE</scope>
    <source>
        <strain evidence="10">CBS2887</strain>
    </source>
</reference>
<keyword evidence="6 9" id="KW-1133">Transmembrane helix</keyword>
<dbReference type="AlphaFoldDB" id="A0A9P8QEL9"/>
<feature type="compositionally biased region" description="Low complexity" evidence="8">
    <location>
        <begin position="32"/>
        <end position="59"/>
    </location>
</feature>
<gene>
    <name evidence="10" type="ORF">WICPIJ_000089</name>
</gene>
<protein>
    <recommendedName>
        <fullName evidence="12">Sulfite efflux pump SSU1</fullName>
    </recommendedName>
</protein>
<keyword evidence="4" id="KW-1003">Cell membrane</keyword>
<keyword evidence="5 9" id="KW-0812">Transmembrane</keyword>
<evidence type="ECO:0000256" key="3">
    <source>
        <dbReference type="ARBA" id="ARBA00022448"/>
    </source>
</evidence>
<feature type="transmembrane region" description="Helical" evidence="9">
    <location>
        <begin position="217"/>
        <end position="237"/>
    </location>
</feature>
<evidence type="ECO:0000256" key="1">
    <source>
        <dbReference type="ARBA" id="ARBA00004651"/>
    </source>
</evidence>
<feature type="transmembrane region" description="Helical" evidence="9">
    <location>
        <begin position="153"/>
        <end position="175"/>
    </location>
</feature>
<evidence type="ECO:0000256" key="7">
    <source>
        <dbReference type="ARBA" id="ARBA00023136"/>
    </source>
</evidence>
<dbReference type="GO" id="GO:0000319">
    <property type="term" value="F:sulfite transmembrane transporter activity"/>
    <property type="evidence" value="ECO:0007669"/>
    <property type="project" value="TreeGrafter"/>
</dbReference>
<feature type="transmembrane region" description="Helical" evidence="9">
    <location>
        <begin position="103"/>
        <end position="132"/>
    </location>
</feature>
<dbReference type="OrthoDB" id="1099at2759"/>